<feature type="compositionally biased region" description="Acidic residues" evidence="1">
    <location>
        <begin position="337"/>
        <end position="357"/>
    </location>
</feature>
<dbReference type="AlphaFoldDB" id="A0ABD5W5G9"/>
<feature type="compositionally biased region" description="Acidic residues" evidence="1">
    <location>
        <begin position="252"/>
        <end position="310"/>
    </location>
</feature>
<dbReference type="Proteomes" id="UP001596445">
    <property type="component" value="Unassembled WGS sequence"/>
</dbReference>
<proteinExistence type="predicted"/>
<evidence type="ECO:0000313" key="4">
    <source>
        <dbReference type="Proteomes" id="UP001596445"/>
    </source>
</evidence>
<feature type="compositionally biased region" description="Low complexity" evidence="1">
    <location>
        <begin position="147"/>
        <end position="167"/>
    </location>
</feature>
<keyword evidence="2" id="KW-0812">Transmembrane</keyword>
<sequence length="400" mass="41121">MTTVDVSESLTYGFKLFGYLLAVVILGGGGMALGGALAGPIVLDGTVTEELSSPELLGGAVLGALGLAVWVTGTFGLTYKLLADAVSRGVPEDLGASPSEEESTDQQHASTQPATEPVGPSPGEQTARSFGPESTVPGASDVPDRATSPSDSASTVVTTTDDGTTNSEPEADEATTDTSDQADSVADGPSETEERTAEEIAFGDNDGPDRQPPVDDAVAADVEAGPTPPDESQPADSSATEVTDEATAVSDTAEDDSGFEPTDTEDDSGFEPTDTEDDSGFEPTDIEDDSDFGPTDIEDDSDFEPTDIEDSGPHEGEKDSENADVDVAANAENTFVDAEEFEEETAVDEPTPDDSGTDELFSSETEEVVSAEESAPDEDTADEATLSDDDGEASDTDPLA</sequence>
<accession>A0ABD5W5G9</accession>
<keyword evidence="2" id="KW-1133">Transmembrane helix</keyword>
<feature type="transmembrane region" description="Helical" evidence="2">
    <location>
        <begin position="57"/>
        <end position="79"/>
    </location>
</feature>
<feature type="compositionally biased region" description="Basic and acidic residues" evidence="1">
    <location>
        <begin position="311"/>
        <end position="321"/>
    </location>
</feature>
<evidence type="ECO:0000256" key="2">
    <source>
        <dbReference type="SAM" id="Phobius"/>
    </source>
</evidence>
<comment type="caution">
    <text evidence="3">The sequence shown here is derived from an EMBL/GenBank/DDBJ whole genome shotgun (WGS) entry which is preliminary data.</text>
</comment>
<evidence type="ECO:0000256" key="1">
    <source>
        <dbReference type="SAM" id="MobiDB-lite"/>
    </source>
</evidence>
<gene>
    <name evidence="3" type="ORF">ACFQQG_15980</name>
</gene>
<dbReference type="EMBL" id="JBHSZI010000001">
    <property type="protein sequence ID" value="MFC7059396.1"/>
    <property type="molecule type" value="Genomic_DNA"/>
</dbReference>
<name>A0ABD5W5G9_9EURY</name>
<reference evidence="3 4" key="1">
    <citation type="journal article" date="2019" name="Int. J. Syst. Evol. Microbiol.">
        <title>The Global Catalogue of Microorganisms (GCM) 10K type strain sequencing project: providing services to taxonomists for standard genome sequencing and annotation.</title>
        <authorList>
            <consortium name="The Broad Institute Genomics Platform"/>
            <consortium name="The Broad Institute Genome Sequencing Center for Infectious Disease"/>
            <person name="Wu L."/>
            <person name="Ma J."/>
        </authorList>
    </citation>
    <scope>NUCLEOTIDE SEQUENCE [LARGE SCALE GENOMIC DNA]</scope>
    <source>
        <strain evidence="3 4">JCM 30072</strain>
    </source>
</reference>
<organism evidence="3 4">
    <name type="scientific">Halovenus salina</name>
    <dbReference type="NCBI Taxonomy" id="1510225"/>
    <lineage>
        <taxon>Archaea</taxon>
        <taxon>Methanobacteriati</taxon>
        <taxon>Methanobacteriota</taxon>
        <taxon>Stenosarchaea group</taxon>
        <taxon>Halobacteria</taxon>
        <taxon>Halobacteriales</taxon>
        <taxon>Haloarculaceae</taxon>
        <taxon>Halovenus</taxon>
    </lineage>
</organism>
<feature type="region of interest" description="Disordered" evidence="1">
    <location>
        <begin position="92"/>
        <end position="400"/>
    </location>
</feature>
<dbReference type="RefSeq" id="WP_267162172.1">
    <property type="nucleotide sequence ID" value="NZ_CP112972.1"/>
</dbReference>
<feature type="transmembrane region" description="Helical" evidence="2">
    <location>
        <begin position="16"/>
        <end position="37"/>
    </location>
</feature>
<keyword evidence="2" id="KW-0472">Membrane</keyword>
<protein>
    <submittedName>
        <fullName evidence="3">Uncharacterized protein</fullName>
    </submittedName>
</protein>
<evidence type="ECO:0000313" key="3">
    <source>
        <dbReference type="EMBL" id="MFC7059396.1"/>
    </source>
</evidence>
<feature type="compositionally biased region" description="Acidic residues" evidence="1">
    <location>
        <begin position="364"/>
        <end position="400"/>
    </location>
</feature>
<feature type="compositionally biased region" description="Low complexity" evidence="1">
    <location>
        <begin position="325"/>
        <end position="336"/>
    </location>
</feature>
<dbReference type="GeneID" id="76631554"/>
<keyword evidence="4" id="KW-1185">Reference proteome</keyword>